<dbReference type="InterPro" id="IPR003593">
    <property type="entry name" value="AAA+_ATPase"/>
</dbReference>
<dbReference type="Gene3D" id="1.10.8.60">
    <property type="match status" value="1"/>
</dbReference>
<dbReference type="InterPro" id="IPR002197">
    <property type="entry name" value="HTH_Fis"/>
</dbReference>
<evidence type="ECO:0000256" key="3">
    <source>
        <dbReference type="ARBA" id="ARBA00023015"/>
    </source>
</evidence>
<dbReference type="Pfam" id="PF00158">
    <property type="entry name" value="Sigma54_activat"/>
    <property type="match status" value="1"/>
</dbReference>
<evidence type="ECO:0000256" key="4">
    <source>
        <dbReference type="ARBA" id="ARBA00023125"/>
    </source>
</evidence>
<dbReference type="Gene3D" id="1.10.10.60">
    <property type="entry name" value="Homeodomain-like"/>
    <property type="match status" value="1"/>
</dbReference>
<evidence type="ECO:0000259" key="6">
    <source>
        <dbReference type="PROSITE" id="PS50045"/>
    </source>
</evidence>
<dbReference type="InterPro" id="IPR002078">
    <property type="entry name" value="Sigma_54_int"/>
</dbReference>
<dbReference type="Pfam" id="PF01590">
    <property type="entry name" value="GAF"/>
    <property type="match status" value="1"/>
</dbReference>
<dbReference type="PROSITE" id="PS00676">
    <property type="entry name" value="SIGMA54_INTERACT_2"/>
    <property type="match status" value="1"/>
</dbReference>
<dbReference type="GO" id="GO:0006355">
    <property type="term" value="P:regulation of DNA-templated transcription"/>
    <property type="evidence" value="ECO:0007669"/>
    <property type="project" value="InterPro"/>
</dbReference>
<keyword evidence="1" id="KW-0547">Nucleotide-binding</keyword>
<dbReference type="CDD" id="cd00009">
    <property type="entry name" value="AAA"/>
    <property type="match status" value="1"/>
</dbReference>
<keyword evidence="4" id="KW-0238">DNA-binding</keyword>
<dbReference type="Proteomes" id="UP000031563">
    <property type="component" value="Unassembled WGS sequence"/>
</dbReference>
<dbReference type="Gene3D" id="3.30.450.40">
    <property type="match status" value="1"/>
</dbReference>
<dbReference type="Pfam" id="PF25601">
    <property type="entry name" value="AAA_lid_14"/>
    <property type="match status" value="1"/>
</dbReference>
<dbReference type="SUPFAM" id="SSF46689">
    <property type="entry name" value="Homeodomain-like"/>
    <property type="match status" value="1"/>
</dbReference>
<dbReference type="PROSITE" id="PS00675">
    <property type="entry name" value="SIGMA54_INTERACT_1"/>
    <property type="match status" value="1"/>
</dbReference>
<dbReference type="InterPro" id="IPR029016">
    <property type="entry name" value="GAF-like_dom_sf"/>
</dbReference>
<dbReference type="OrthoDB" id="9771372at2"/>
<dbReference type="InterPro" id="IPR025662">
    <property type="entry name" value="Sigma_54_int_dom_ATP-bd_1"/>
</dbReference>
<proteinExistence type="predicted"/>
<evidence type="ECO:0000256" key="5">
    <source>
        <dbReference type="ARBA" id="ARBA00023163"/>
    </source>
</evidence>
<dbReference type="Pfam" id="PF02954">
    <property type="entry name" value="HTH_8"/>
    <property type="match status" value="1"/>
</dbReference>
<evidence type="ECO:0000256" key="2">
    <source>
        <dbReference type="ARBA" id="ARBA00022840"/>
    </source>
</evidence>
<gene>
    <name evidence="7" type="ORF">QY95_03627</name>
</gene>
<protein>
    <submittedName>
        <fullName evidence="7">Transcriptional regulator</fullName>
    </submittedName>
</protein>
<dbReference type="PROSITE" id="PS00688">
    <property type="entry name" value="SIGMA54_INTERACT_3"/>
    <property type="match status" value="1"/>
</dbReference>
<keyword evidence="3" id="KW-0805">Transcription regulation</keyword>
<dbReference type="EMBL" id="JWIR02000076">
    <property type="protein sequence ID" value="KKB35056.1"/>
    <property type="molecule type" value="Genomic_DNA"/>
</dbReference>
<dbReference type="InterPro" id="IPR025943">
    <property type="entry name" value="Sigma_54_int_dom_ATP-bd_2"/>
</dbReference>
<evidence type="ECO:0000256" key="1">
    <source>
        <dbReference type="ARBA" id="ARBA00022741"/>
    </source>
</evidence>
<dbReference type="PANTHER" id="PTHR32071:SF57">
    <property type="entry name" value="C4-DICARBOXYLATE TRANSPORT TRANSCRIPTIONAL REGULATORY PROTEIN DCTD"/>
    <property type="match status" value="1"/>
</dbReference>
<comment type="caution">
    <text evidence="7">The sequence shown here is derived from an EMBL/GenBank/DDBJ whole genome shotgun (WGS) entry which is preliminary data.</text>
</comment>
<feature type="domain" description="Sigma-54 factor interaction" evidence="6">
    <location>
        <begin position="338"/>
        <end position="568"/>
    </location>
</feature>
<dbReference type="GO" id="GO:0005524">
    <property type="term" value="F:ATP binding"/>
    <property type="evidence" value="ECO:0007669"/>
    <property type="project" value="UniProtKB-KW"/>
</dbReference>
<dbReference type="GO" id="GO:0043565">
    <property type="term" value="F:sequence-specific DNA binding"/>
    <property type="evidence" value="ECO:0007669"/>
    <property type="project" value="InterPro"/>
</dbReference>
<organism evidence="7 8">
    <name type="scientific">Bacillus thermotolerans</name>
    <name type="common">Quasibacillus thermotolerans</name>
    <dbReference type="NCBI Taxonomy" id="1221996"/>
    <lineage>
        <taxon>Bacteria</taxon>
        <taxon>Bacillati</taxon>
        <taxon>Bacillota</taxon>
        <taxon>Bacilli</taxon>
        <taxon>Bacillales</taxon>
        <taxon>Bacillaceae</taxon>
        <taxon>Bacillus</taxon>
    </lineage>
</organism>
<keyword evidence="2" id="KW-0067">ATP-binding</keyword>
<dbReference type="PRINTS" id="PR01590">
    <property type="entry name" value="HTHFIS"/>
</dbReference>
<dbReference type="Gene3D" id="3.40.50.300">
    <property type="entry name" value="P-loop containing nucleotide triphosphate hydrolases"/>
    <property type="match status" value="1"/>
</dbReference>
<dbReference type="PROSITE" id="PS50045">
    <property type="entry name" value="SIGMA54_INTERACT_4"/>
    <property type="match status" value="1"/>
</dbReference>
<dbReference type="SMART" id="SM00382">
    <property type="entry name" value="AAA"/>
    <property type="match status" value="1"/>
</dbReference>
<dbReference type="RefSeq" id="WP_039236732.1">
    <property type="nucleotide sequence ID" value="NZ_JWIR02000076.1"/>
</dbReference>
<dbReference type="InterPro" id="IPR009057">
    <property type="entry name" value="Homeodomain-like_sf"/>
</dbReference>
<name>A0A0F5HP33_BACTR</name>
<dbReference type="FunFam" id="3.40.50.300:FF:000006">
    <property type="entry name" value="DNA-binding transcriptional regulator NtrC"/>
    <property type="match status" value="1"/>
</dbReference>
<dbReference type="InterPro" id="IPR025944">
    <property type="entry name" value="Sigma_54_int_dom_CS"/>
</dbReference>
<dbReference type="SUPFAM" id="SSF52540">
    <property type="entry name" value="P-loop containing nucleoside triphosphate hydrolases"/>
    <property type="match status" value="1"/>
</dbReference>
<dbReference type="AlphaFoldDB" id="A0A0F5HP33"/>
<evidence type="ECO:0000313" key="7">
    <source>
        <dbReference type="EMBL" id="KKB35056.1"/>
    </source>
</evidence>
<dbReference type="InterPro" id="IPR003018">
    <property type="entry name" value="GAF"/>
</dbReference>
<keyword evidence="5" id="KW-0804">Transcription</keyword>
<accession>A0A0F5HP33</accession>
<dbReference type="InterPro" id="IPR027417">
    <property type="entry name" value="P-loop_NTPase"/>
</dbReference>
<dbReference type="InterPro" id="IPR058031">
    <property type="entry name" value="AAA_lid_NorR"/>
</dbReference>
<sequence>MLGRVKGKTCDCEYIAYVGGELIVSDIKWKQFVIDGRTDIDIRKEVLQSWNRCKSLGVSHERTEVFSYLSPDEVDRRRKENHELIVAARPIMEELRKRLKGGGYLLLLADTDGYLVEMATDKKSQKLADQSGIFVGARWTEENVGSTGLSIAIRTRSSFVTSGSEHYCLALRSWDCSACPIIVQGKHIGTFDVCRMGPKNDLKELYTLAAAGAQAISARYQFNKVKIKEQVLSHILADYVPKINDRTGILSFDNLGVELYKNNPAEAFLERLNERGETSAQHLRELISTELELGGNKYFIDRKELALEGRPLATVLLIEDRSRETAPQTKKKSENPLFHSKNPVFRKTVQMAKKASKSDACILINGESGVGKDFMARFIHHQSNRSIYPYTALNCAALPRELITSELFGYESGAFTGAKQKGQMGKIEASNNGTIFLDEIGDLPLDLQATLLRALEEKQIVRIGGNRPVPINVRFLAATNKNLKQLVEQGEFREDLYYRLNVFNVKIPPLRERTEDFEMILTHITNEICKKAQRQAITFTQEAIDALRSYSWPGNIRELRNMAERIVYLHDEDTFDLLHAHEFLMLDEDPKEEVNEKEYISHVLREAGGNRSKAAKEIGISRSALYRKIEKYNLQ</sequence>
<evidence type="ECO:0000313" key="8">
    <source>
        <dbReference type="Proteomes" id="UP000031563"/>
    </source>
</evidence>
<dbReference type="PANTHER" id="PTHR32071">
    <property type="entry name" value="TRANSCRIPTIONAL REGULATORY PROTEIN"/>
    <property type="match status" value="1"/>
</dbReference>
<reference evidence="7" key="1">
    <citation type="submission" date="2015-02" db="EMBL/GenBank/DDBJ databases">
        <title>Genome Assembly of Bacillaceae bacterium MTCC 8252.</title>
        <authorList>
            <person name="Verma A."/>
            <person name="Khatri I."/>
            <person name="Mual P."/>
            <person name="Subramanian S."/>
            <person name="Krishnamurthi S."/>
        </authorList>
    </citation>
    <scope>NUCLEOTIDE SEQUENCE [LARGE SCALE GENOMIC DNA]</scope>
    <source>
        <strain evidence="7">MTCC 8252</strain>
    </source>
</reference>
<keyword evidence="8" id="KW-1185">Reference proteome</keyword>
<dbReference type="STRING" id="1221996.QY95_03627"/>